<dbReference type="InterPro" id="IPR050807">
    <property type="entry name" value="TransReg_Diox_bact_type"/>
</dbReference>
<name>A0ABV3X425_9FIRM</name>
<dbReference type="SMART" id="SM00530">
    <property type="entry name" value="HTH_XRE"/>
    <property type="match status" value="1"/>
</dbReference>
<dbReference type="CDD" id="cd00093">
    <property type="entry name" value="HTH_XRE"/>
    <property type="match status" value="1"/>
</dbReference>
<dbReference type="InterPro" id="IPR001387">
    <property type="entry name" value="Cro/C1-type_HTH"/>
</dbReference>
<sequence length="90" mass="10678">MDDLDRYLDEQLKNPEFKKEWEAHELEYQLTMLLLKERRRQRLTQTELATRSGLRQSNISRIEKGQASPTLSTLNKIAYGLGKKIQIRFV</sequence>
<gene>
    <name evidence="3" type="ORF">QCO44_04705</name>
</gene>
<dbReference type="EMBL" id="JARVLH010000002">
    <property type="protein sequence ID" value="MEX5284946.1"/>
    <property type="molecule type" value="Genomic_DNA"/>
</dbReference>
<comment type="caution">
    <text evidence="3">The sequence shown here is derived from an EMBL/GenBank/DDBJ whole genome shotgun (WGS) entry which is preliminary data.</text>
</comment>
<dbReference type="Proteomes" id="UP001559623">
    <property type="component" value="Unassembled WGS sequence"/>
</dbReference>
<dbReference type="PROSITE" id="PS50943">
    <property type="entry name" value="HTH_CROC1"/>
    <property type="match status" value="1"/>
</dbReference>
<keyword evidence="4" id="KW-1185">Reference proteome</keyword>
<accession>A0ABV3X425</accession>
<organism evidence="3 4">
    <name type="scientific">Selenomonas sputigena</name>
    <dbReference type="NCBI Taxonomy" id="69823"/>
    <lineage>
        <taxon>Bacteria</taxon>
        <taxon>Bacillati</taxon>
        <taxon>Bacillota</taxon>
        <taxon>Negativicutes</taxon>
        <taxon>Selenomonadales</taxon>
        <taxon>Selenomonadaceae</taxon>
        <taxon>Selenomonas</taxon>
    </lineage>
</organism>
<reference evidence="3 4" key="1">
    <citation type="submission" date="2023-04" db="EMBL/GenBank/DDBJ databases">
        <title>Genome Sequence of Selenomonas sputigena ATCC 33150.</title>
        <authorList>
            <person name="Miller D.P."/>
            <person name="Anvari S."/>
            <person name="Polson S.W."/>
            <person name="Macdonald M."/>
            <person name="Mcdowell J.V."/>
        </authorList>
    </citation>
    <scope>NUCLEOTIDE SEQUENCE [LARGE SCALE GENOMIC DNA]</scope>
    <source>
        <strain evidence="3 4">ATCC 33150</strain>
    </source>
</reference>
<dbReference type="PANTHER" id="PTHR46797">
    <property type="entry name" value="HTH-TYPE TRANSCRIPTIONAL REGULATOR"/>
    <property type="match status" value="1"/>
</dbReference>
<keyword evidence="1" id="KW-0238">DNA-binding</keyword>
<dbReference type="RefSeq" id="WP_368846660.1">
    <property type="nucleotide sequence ID" value="NZ_CP194411.1"/>
</dbReference>
<protein>
    <submittedName>
        <fullName evidence="3">Helix-turn-helix transcriptional regulator</fullName>
    </submittedName>
</protein>
<feature type="domain" description="HTH cro/C1-type" evidence="2">
    <location>
        <begin position="34"/>
        <end position="88"/>
    </location>
</feature>
<dbReference type="Pfam" id="PF01381">
    <property type="entry name" value="HTH_3"/>
    <property type="match status" value="1"/>
</dbReference>
<evidence type="ECO:0000313" key="4">
    <source>
        <dbReference type="Proteomes" id="UP001559623"/>
    </source>
</evidence>
<dbReference type="Gene3D" id="1.10.260.40">
    <property type="entry name" value="lambda repressor-like DNA-binding domains"/>
    <property type="match status" value="1"/>
</dbReference>
<dbReference type="SUPFAM" id="SSF47413">
    <property type="entry name" value="lambda repressor-like DNA-binding domains"/>
    <property type="match status" value="1"/>
</dbReference>
<proteinExistence type="predicted"/>
<evidence type="ECO:0000259" key="2">
    <source>
        <dbReference type="PROSITE" id="PS50943"/>
    </source>
</evidence>
<dbReference type="PANTHER" id="PTHR46797:SF1">
    <property type="entry name" value="METHYLPHOSPHONATE SYNTHASE"/>
    <property type="match status" value="1"/>
</dbReference>
<dbReference type="InterPro" id="IPR010982">
    <property type="entry name" value="Lambda_DNA-bd_dom_sf"/>
</dbReference>
<evidence type="ECO:0000256" key="1">
    <source>
        <dbReference type="ARBA" id="ARBA00023125"/>
    </source>
</evidence>
<evidence type="ECO:0000313" key="3">
    <source>
        <dbReference type="EMBL" id="MEX5284946.1"/>
    </source>
</evidence>